<dbReference type="InterPro" id="IPR027474">
    <property type="entry name" value="L-asparaginase_N"/>
</dbReference>
<dbReference type="SFLD" id="SFLDS00057">
    <property type="entry name" value="Glutaminase/Asparaginase"/>
    <property type="match status" value="1"/>
</dbReference>
<dbReference type="PROSITE" id="PS51732">
    <property type="entry name" value="ASN_GLN_ASE_3"/>
    <property type="match status" value="1"/>
</dbReference>
<accession>A0ABT0PGE7</accession>
<dbReference type="InterPro" id="IPR006034">
    <property type="entry name" value="Asparaginase/glutaminase-like"/>
</dbReference>
<name>A0ABT0PGE7_9GAMM</name>
<dbReference type="GO" id="GO:0004067">
    <property type="term" value="F:asparaginase activity"/>
    <property type="evidence" value="ECO:0007669"/>
    <property type="project" value="UniProtKB-EC"/>
</dbReference>
<comment type="similarity">
    <text evidence="1 5">Belongs to the asparaginase 1 family.</text>
</comment>
<gene>
    <name evidence="8" type="ORF">M3P05_11020</name>
</gene>
<comment type="caution">
    <text evidence="8">The sequence shown here is derived from an EMBL/GenBank/DDBJ whole genome shotgun (WGS) entry which is preliminary data.</text>
</comment>
<dbReference type="InterPro" id="IPR027473">
    <property type="entry name" value="L-asparaginase_C"/>
</dbReference>
<proteinExistence type="inferred from homology"/>
<dbReference type="Pfam" id="PF00710">
    <property type="entry name" value="Asparaginase"/>
    <property type="match status" value="1"/>
</dbReference>
<dbReference type="Gene3D" id="3.40.50.1170">
    <property type="entry name" value="L-asparaginase, N-terminal domain"/>
    <property type="match status" value="1"/>
</dbReference>
<dbReference type="PROSITE" id="PS00144">
    <property type="entry name" value="ASN_GLN_ASE_1"/>
    <property type="match status" value="1"/>
</dbReference>
<dbReference type="InterPro" id="IPR027475">
    <property type="entry name" value="Asparaginase/glutaminase_AS2"/>
</dbReference>
<feature type="domain" description="Asparaginase/glutaminase C-terminal" evidence="7">
    <location>
        <begin position="218"/>
        <end position="329"/>
    </location>
</feature>
<dbReference type="InterPro" id="IPR004550">
    <property type="entry name" value="AsnASE_II"/>
</dbReference>
<dbReference type="Gene3D" id="3.40.50.40">
    <property type="match status" value="1"/>
</dbReference>
<evidence type="ECO:0000256" key="2">
    <source>
        <dbReference type="ARBA" id="ARBA00022801"/>
    </source>
</evidence>
<keyword evidence="9" id="KW-1185">Reference proteome</keyword>
<dbReference type="InterPro" id="IPR020827">
    <property type="entry name" value="Asparaginase/glutaminase_AS1"/>
</dbReference>
<dbReference type="InterPro" id="IPR040919">
    <property type="entry name" value="Asparaginase_C"/>
</dbReference>
<dbReference type="PRINTS" id="PR00139">
    <property type="entry name" value="ASNGLNASE"/>
</dbReference>
<protein>
    <submittedName>
        <fullName evidence="8">Type II asparaginase</fullName>
        <ecNumber evidence="8">3.5.1.1</ecNumber>
    </submittedName>
</protein>
<dbReference type="PROSITE" id="PS00917">
    <property type="entry name" value="ASN_GLN_ASE_2"/>
    <property type="match status" value="1"/>
</dbReference>
<dbReference type="Pfam" id="PF17763">
    <property type="entry name" value="Asparaginase_C"/>
    <property type="match status" value="1"/>
</dbReference>
<dbReference type="RefSeq" id="WP_249699670.1">
    <property type="nucleotide sequence ID" value="NZ_JAMFLX010000013.1"/>
</dbReference>
<evidence type="ECO:0000256" key="5">
    <source>
        <dbReference type="RuleBase" id="RU004456"/>
    </source>
</evidence>
<feature type="domain" description="L-asparaginase N-terminal" evidence="6">
    <location>
        <begin position="6"/>
        <end position="198"/>
    </location>
</feature>
<evidence type="ECO:0000259" key="6">
    <source>
        <dbReference type="Pfam" id="PF00710"/>
    </source>
</evidence>
<dbReference type="EMBL" id="JAMFLX010000013">
    <property type="protein sequence ID" value="MCL6270452.1"/>
    <property type="molecule type" value="Genomic_DNA"/>
</dbReference>
<dbReference type="SMART" id="SM00870">
    <property type="entry name" value="Asparaginase"/>
    <property type="match status" value="1"/>
</dbReference>
<evidence type="ECO:0000256" key="3">
    <source>
        <dbReference type="PROSITE-ProRule" id="PRU10099"/>
    </source>
</evidence>
<dbReference type="CDD" id="cd08964">
    <property type="entry name" value="L-asparaginase_II"/>
    <property type="match status" value="1"/>
</dbReference>
<dbReference type="PANTHER" id="PTHR11707">
    <property type="entry name" value="L-ASPARAGINASE"/>
    <property type="match status" value="1"/>
</dbReference>
<evidence type="ECO:0000259" key="7">
    <source>
        <dbReference type="Pfam" id="PF17763"/>
    </source>
</evidence>
<dbReference type="Proteomes" id="UP001203338">
    <property type="component" value="Unassembled WGS sequence"/>
</dbReference>
<dbReference type="SUPFAM" id="SSF53774">
    <property type="entry name" value="Glutaminase/Asparaginase"/>
    <property type="match status" value="1"/>
</dbReference>
<dbReference type="PANTHER" id="PTHR11707:SF28">
    <property type="entry name" value="60 KDA LYSOPHOSPHOLIPASE"/>
    <property type="match status" value="1"/>
</dbReference>
<dbReference type="PIRSF" id="PIRSF500176">
    <property type="entry name" value="L_ASNase"/>
    <property type="match status" value="1"/>
</dbReference>
<reference evidence="8 9" key="1">
    <citation type="submission" date="2022-05" db="EMBL/GenBank/DDBJ databases">
        <authorList>
            <person name="Park J.-S."/>
        </authorList>
    </citation>
    <scope>NUCLEOTIDE SEQUENCE [LARGE SCALE GENOMIC DNA]</scope>
    <source>
        <strain evidence="8 9">2012CJ34-2</strain>
    </source>
</reference>
<evidence type="ECO:0000256" key="4">
    <source>
        <dbReference type="PROSITE-ProRule" id="PRU10100"/>
    </source>
</evidence>
<evidence type="ECO:0000313" key="8">
    <source>
        <dbReference type="EMBL" id="MCL6270452.1"/>
    </source>
</evidence>
<dbReference type="NCBIfam" id="TIGR00520">
    <property type="entry name" value="asnASE_II"/>
    <property type="match status" value="1"/>
</dbReference>
<dbReference type="InterPro" id="IPR037152">
    <property type="entry name" value="L-asparaginase_N_sf"/>
</dbReference>
<dbReference type="InterPro" id="IPR036152">
    <property type="entry name" value="Asp/glu_Ase-like_sf"/>
</dbReference>
<evidence type="ECO:0000313" key="9">
    <source>
        <dbReference type="Proteomes" id="UP001203338"/>
    </source>
</evidence>
<dbReference type="EC" id="3.5.1.1" evidence="8"/>
<sequence>MSKKPHIVIIGTGGTIAGAAASETGGAYTSAKMGVDELLSVIPEIRDLADITGDQIASIGSQDMDEAVWLPLARRCNELLAHDDVDGVVITHGTDTMEETAFFLHLTVHSPKPVVLTGAMRPANAHSADGPMNLFEAVATAVCPETIGRGVTVVTNDTVWGARDVTKSCTTAIHTFQAPNFGPLGHIHAQSVEFQRMPQRKHTVDSEFHVGQLEKLPRIGIVYAHAGGDSALAVRAFIEAGYDGLIHAGFGNGNFHKDVGVAMEEAVAKGMIVVRSSRALSGATTEAGEVDDSKYGFIASGLLNPHKARILLQLALTTTRNREDIRQIFKAY</sequence>
<dbReference type="PIRSF" id="PIRSF001220">
    <property type="entry name" value="L-ASNase_gatD"/>
    <property type="match status" value="1"/>
</dbReference>
<evidence type="ECO:0000256" key="1">
    <source>
        <dbReference type="ARBA" id="ARBA00010518"/>
    </source>
</evidence>
<keyword evidence="2 8" id="KW-0378">Hydrolase</keyword>
<organism evidence="8 9">
    <name type="scientific">Parendozoicomonas callyspongiae</name>
    <dbReference type="NCBI Taxonomy" id="2942213"/>
    <lineage>
        <taxon>Bacteria</taxon>
        <taxon>Pseudomonadati</taxon>
        <taxon>Pseudomonadota</taxon>
        <taxon>Gammaproteobacteria</taxon>
        <taxon>Oceanospirillales</taxon>
        <taxon>Endozoicomonadaceae</taxon>
        <taxon>Parendozoicomonas</taxon>
    </lineage>
</organism>
<feature type="active site" evidence="4">
    <location>
        <position position="94"/>
    </location>
</feature>
<feature type="active site" evidence="3">
    <location>
        <position position="15"/>
    </location>
</feature>